<feature type="region of interest" description="Disordered" evidence="1">
    <location>
        <begin position="144"/>
        <end position="214"/>
    </location>
</feature>
<sequence length="457" mass="51299">MRCEIVNNSVECIIQPVEGHVEQDLDDKNHGENYIHSDQEASDHDDEATFNEKESSATSEQKETMKNQATLDPKSAQEEGGEFAVDDIHTALKEVGLRYARSKDKKTYLFALLDDKTPRIATEEIVYETKKMRAASRKLLQAQGDALPETSSAAGSSDSSPPKKRSKIVDLSSDDDDHEEEDHEADSPPRDDQLLGKSNQQNSPPAAVGNSSSSDVVLSEYDKIRGLLTSERKISIVKELESAMNNPETFSNFVNNAIKDIREGFQADADRECLPNFPPLPTRLENMEDARPFIQHWKSTNSRKQYISFISNVGSILLSLINELGKRLNKSESILSLVESNEKEALRKHIVNGERLFSAMRKFGFIVMITPIFNNSLVCRITPNDWQLILSLCEKVRFKEQLKTLNLFVSLRPEPITFVTNLVKMINEKNMSLLNYFPVAGHPEKLAIEDSPANASA</sequence>
<feature type="compositionally biased region" description="Acidic residues" evidence="1">
    <location>
        <begin position="172"/>
        <end position="184"/>
    </location>
</feature>
<dbReference type="AlphaFoldDB" id="S2J473"/>
<feature type="compositionally biased region" description="Low complexity" evidence="1">
    <location>
        <begin position="151"/>
        <end position="160"/>
    </location>
</feature>
<feature type="compositionally biased region" description="Basic and acidic residues" evidence="1">
    <location>
        <begin position="185"/>
        <end position="194"/>
    </location>
</feature>
<evidence type="ECO:0000313" key="3">
    <source>
        <dbReference type="Proteomes" id="UP000014254"/>
    </source>
</evidence>
<feature type="compositionally biased region" description="Basic and acidic residues" evidence="1">
    <location>
        <begin position="50"/>
        <end position="65"/>
    </location>
</feature>
<protein>
    <submittedName>
        <fullName evidence="2">Uncharacterized protein</fullName>
    </submittedName>
</protein>
<evidence type="ECO:0000313" key="2">
    <source>
        <dbReference type="EMBL" id="EPB84424.1"/>
    </source>
</evidence>
<dbReference type="VEuPathDB" id="FungiDB:HMPREF1544_08788"/>
<dbReference type="Proteomes" id="UP000014254">
    <property type="component" value="Unassembled WGS sequence"/>
</dbReference>
<proteinExistence type="predicted"/>
<accession>S2J473</accession>
<dbReference type="OMA" id="MIEMINA"/>
<dbReference type="InParanoid" id="S2J473"/>
<organism evidence="2 3">
    <name type="scientific">Mucor circinelloides f. circinelloides (strain 1006PhL)</name>
    <name type="common">Mucormycosis agent</name>
    <name type="synonym">Calyptromyces circinelloides</name>
    <dbReference type="NCBI Taxonomy" id="1220926"/>
    <lineage>
        <taxon>Eukaryota</taxon>
        <taxon>Fungi</taxon>
        <taxon>Fungi incertae sedis</taxon>
        <taxon>Mucoromycota</taxon>
        <taxon>Mucoromycotina</taxon>
        <taxon>Mucoromycetes</taxon>
        <taxon>Mucorales</taxon>
        <taxon>Mucorineae</taxon>
        <taxon>Mucoraceae</taxon>
        <taxon>Mucor</taxon>
    </lineage>
</organism>
<keyword evidence="3" id="KW-1185">Reference proteome</keyword>
<feature type="region of interest" description="Disordered" evidence="1">
    <location>
        <begin position="24"/>
        <end position="82"/>
    </location>
</feature>
<feature type="compositionally biased region" description="Basic and acidic residues" evidence="1">
    <location>
        <begin position="24"/>
        <end position="42"/>
    </location>
</feature>
<name>S2J473_MUCC1</name>
<reference evidence="3" key="1">
    <citation type="submission" date="2013-05" db="EMBL/GenBank/DDBJ databases">
        <title>The Genome sequence of Mucor circinelloides f. circinelloides 1006PhL.</title>
        <authorList>
            <consortium name="The Broad Institute Genomics Platform"/>
            <person name="Cuomo C."/>
            <person name="Earl A."/>
            <person name="Findley K."/>
            <person name="Lee S.C."/>
            <person name="Walker B."/>
            <person name="Young S."/>
            <person name="Zeng Q."/>
            <person name="Gargeya S."/>
            <person name="Fitzgerald M."/>
            <person name="Haas B."/>
            <person name="Abouelleil A."/>
            <person name="Allen A.W."/>
            <person name="Alvarado L."/>
            <person name="Arachchi H.M."/>
            <person name="Berlin A.M."/>
            <person name="Chapman S.B."/>
            <person name="Gainer-Dewar J."/>
            <person name="Goldberg J."/>
            <person name="Griggs A."/>
            <person name="Gujja S."/>
            <person name="Hansen M."/>
            <person name="Howarth C."/>
            <person name="Imamovic A."/>
            <person name="Ireland A."/>
            <person name="Larimer J."/>
            <person name="McCowan C."/>
            <person name="Murphy C."/>
            <person name="Pearson M."/>
            <person name="Poon T.W."/>
            <person name="Priest M."/>
            <person name="Roberts A."/>
            <person name="Saif S."/>
            <person name="Shea T."/>
            <person name="Sisk P."/>
            <person name="Sykes S."/>
            <person name="Wortman J."/>
            <person name="Nusbaum C."/>
            <person name="Birren B."/>
        </authorList>
    </citation>
    <scope>NUCLEOTIDE SEQUENCE [LARGE SCALE GENOMIC DNA]</scope>
    <source>
        <strain evidence="3">1006PhL</strain>
    </source>
</reference>
<gene>
    <name evidence="2" type="ORF">HMPREF1544_08788</name>
</gene>
<dbReference type="EMBL" id="KE124039">
    <property type="protein sequence ID" value="EPB84424.1"/>
    <property type="molecule type" value="Genomic_DNA"/>
</dbReference>
<feature type="compositionally biased region" description="Polar residues" evidence="1">
    <location>
        <begin position="196"/>
        <end position="214"/>
    </location>
</feature>
<dbReference type="OrthoDB" id="2262576at2759"/>
<evidence type="ECO:0000256" key="1">
    <source>
        <dbReference type="SAM" id="MobiDB-lite"/>
    </source>
</evidence>